<sequence length="245" mass="26420">VILMILSGYLDEISILKEYSIRKDRFLGEFSQHLLLSGTSVFIAVIIGMPLGIFAFRRKLFEKPVFFVVNSIQTIPSLALFGILIAPLALLSHKYPLLRELGIKGVGTTPALIALALYALLPITRNTYTSLKVLDPSVIESARGVGMTRLQLLLNIEIPLSVPIILGGIRISMVQAVGNTTVAALIGAGGFGVFIFQGLGQAVPDLILLGTLPVILLAIFIDKIMQMIISIFTSKGISYELEVAG</sequence>
<dbReference type="InterPro" id="IPR051204">
    <property type="entry name" value="ABC_transp_perm/SBD"/>
</dbReference>
<feature type="transmembrane region" description="Helical" evidence="6">
    <location>
        <begin position="202"/>
        <end position="221"/>
    </location>
</feature>
<feature type="non-terminal residue" evidence="8">
    <location>
        <position position="1"/>
    </location>
</feature>
<feature type="domain" description="ABC transmembrane type-1" evidence="7">
    <location>
        <begin position="30"/>
        <end position="225"/>
    </location>
</feature>
<feature type="transmembrane region" description="Helical" evidence="6">
    <location>
        <begin position="101"/>
        <end position="121"/>
    </location>
</feature>
<dbReference type="PROSITE" id="PS50928">
    <property type="entry name" value="ABC_TM1"/>
    <property type="match status" value="1"/>
</dbReference>
<keyword evidence="4 6" id="KW-1133">Transmembrane helix</keyword>
<evidence type="ECO:0000256" key="4">
    <source>
        <dbReference type="ARBA" id="ARBA00022989"/>
    </source>
</evidence>
<evidence type="ECO:0000256" key="6">
    <source>
        <dbReference type="SAM" id="Phobius"/>
    </source>
</evidence>
<dbReference type="GO" id="GO:0016020">
    <property type="term" value="C:membrane"/>
    <property type="evidence" value="ECO:0007669"/>
    <property type="project" value="UniProtKB-SubCell"/>
</dbReference>
<feature type="transmembrane region" description="Helical" evidence="6">
    <location>
        <begin position="176"/>
        <end position="196"/>
    </location>
</feature>
<dbReference type="PANTHER" id="PTHR30177:SF30">
    <property type="entry name" value="GLYCINE BETAINE UPTAKE SYSTEM PERMEASE PROTEIN YEHY"/>
    <property type="match status" value="1"/>
</dbReference>
<feature type="transmembrane region" description="Helical" evidence="6">
    <location>
        <begin position="65"/>
        <end position="89"/>
    </location>
</feature>
<dbReference type="GO" id="GO:0031460">
    <property type="term" value="P:glycine betaine transport"/>
    <property type="evidence" value="ECO:0007669"/>
    <property type="project" value="TreeGrafter"/>
</dbReference>
<dbReference type="EMBL" id="LAZR01051028">
    <property type="protein sequence ID" value="KKK86045.1"/>
    <property type="molecule type" value="Genomic_DNA"/>
</dbReference>
<keyword evidence="2" id="KW-0813">Transport</keyword>
<proteinExistence type="predicted"/>
<dbReference type="Gene3D" id="1.10.3720.10">
    <property type="entry name" value="MetI-like"/>
    <property type="match status" value="1"/>
</dbReference>
<evidence type="ECO:0000313" key="8">
    <source>
        <dbReference type="EMBL" id="KKK86045.1"/>
    </source>
</evidence>
<feature type="transmembrane region" description="Helical" evidence="6">
    <location>
        <begin position="34"/>
        <end position="56"/>
    </location>
</feature>
<accession>A0A0F8ZJ36</accession>
<evidence type="ECO:0000256" key="3">
    <source>
        <dbReference type="ARBA" id="ARBA00022692"/>
    </source>
</evidence>
<dbReference type="SUPFAM" id="SSF161098">
    <property type="entry name" value="MetI-like"/>
    <property type="match status" value="1"/>
</dbReference>
<protein>
    <recommendedName>
        <fullName evidence="7">ABC transmembrane type-1 domain-containing protein</fullName>
    </recommendedName>
</protein>
<evidence type="ECO:0000256" key="5">
    <source>
        <dbReference type="ARBA" id="ARBA00023136"/>
    </source>
</evidence>
<keyword evidence="3 6" id="KW-0812">Transmembrane</keyword>
<gene>
    <name evidence="8" type="ORF">LCGC14_2767180</name>
</gene>
<evidence type="ECO:0000256" key="1">
    <source>
        <dbReference type="ARBA" id="ARBA00004141"/>
    </source>
</evidence>
<dbReference type="PANTHER" id="PTHR30177">
    <property type="entry name" value="GLYCINE BETAINE/L-PROLINE TRANSPORT SYSTEM PERMEASE PROTEIN PROW"/>
    <property type="match status" value="1"/>
</dbReference>
<keyword evidence="5 6" id="KW-0472">Membrane</keyword>
<reference evidence="8" key="1">
    <citation type="journal article" date="2015" name="Nature">
        <title>Complex archaea that bridge the gap between prokaryotes and eukaryotes.</title>
        <authorList>
            <person name="Spang A."/>
            <person name="Saw J.H."/>
            <person name="Jorgensen S.L."/>
            <person name="Zaremba-Niedzwiedzka K."/>
            <person name="Martijn J."/>
            <person name="Lind A.E."/>
            <person name="van Eijk R."/>
            <person name="Schleper C."/>
            <person name="Guy L."/>
            <person name="Ettema T.J."/>
        </authorList>
    </citation>
    <scope>NUCLEOTIDE SEQUENCE</scope>
</reference>
<organism evidence="8">
    <name type="scientific">marine sediment metagenome</name>
    <dbReference type="NCBI Taxonomy" id="412755"/>
    <lineage>
        <taxon>unclassified sequences</taxon>
        <taxon>metagenomes</taxon>
        <taxon>ecological metagenomes</taxon>
    </lineage>
</organism>
<dbReference type="InterPro" id="IPR000515">
    <property type="entry name" value="MetI-like"/>
</dbReference>
<dbReference type="AlphaFoldDB" id="A0A0F8ZJ36"/>
<comment type="caution">
    <text evidence="8">The sequence shown here is derived from an EMBL/GenBank/DDBJ whole genome shotgun (WGS) entry which is preliminary data.</text>
</comment>
<dbReference type="Pfam" id="PF00528">
    <property type="entry name" value="BPD_transp_1"/>
    <property type="match status" value="1"/>
</dbReference>
<name>A0A0F8ZJ36_9ZZZZ</name>
<evidence type="ECO:0000256" key="2">
    <source>
        <dbReference type="ARBA" id="ARBA00022448"/>
    </source>
</evidence>
<evidence type="ECO:0000259" key="7">
    <source>
        <dbReference type="PROSITE" id="PS50928"/>
    </source>
</evidence>
<comment type="subcellular location">
    <subcellularLocation>
        <location evidence="1">Membrane</location>
        <topology evidence="1">Multi-pass membrane protein</topology>
    </subcellularLocation>
</comment>
<dbReference type="CDD" id="cd06261">
    <property type="entry name" value="TM_PBP2"/>
    <property type="match status" value="1"/>
</dbReference>
<dbReference type="GO" id="GO:0055085">
    <property type="term" value="P:transmembrane transport"/>
    <property type="evidence" value="ECO:0007669"/>
    <property type="project" value="InterPro"/>
</dbReference>
<dbReference type="InterPro" id="IPR035906">
    <property type="entry name" value="MetI-like_sf"/>
</dbReference>
<dbReference type="FunFam" id="1.10.3720.10:FF:000001">
    <property type="entry name" value="Glycine betaine ABC transporter, permease"/>
    <property type="match status" value="1"/>
</dbReference>